<dbReference type="NCBIfam" id="NF006040">
    <property type="entry name" value="PRK08183.1"/>
    <property type="match status" value="1"/>
</dbReference>
<dbReference type="Pfam" id="PF05071">
    <property type="entry name" value="NDUFA12"/>
    <property type="match status" value="1"/>
</dbReference>
<dbReference type="InterPro" id="IPR007763">
    <property type="entry name" value="NDUFA12"/>
</dbReference>
<reference evidence="2" key="1">
    <citation type="submission" date="2020-02" db="EMBL/GenBank/DDBJ databases">
        <authorList>
            <person name="Meier V. D."/>
        </authorList>
    </citation>
    <scope>NUCLEOTIDE SEQUENCE</scope>
    <source>
        <strain evidence="2">AVDCRST_MAG39</strain>
    </source>
</reference>
<sequence>MAFWKRVFTWWDGVTIGTALDLRRNGVEAGSDYLGNTYYLSKKGSRRMVAYVGEPDPALLPPEWYGWLHHMLDQPPEQVTRRPWQKVGKANTTGTPNAYKPAGSLDRGGQRPHATGDYEAWSPE</sequence>
<feature type="region of interest" description="Disordered" evidence="1">
    <location>
        <begin position="78"/>
        <end position="124"/>
    </location>
</feature>
<name>A0A6J4RZ81_9SPHN</name>
<evidence type="ECO:0000313" key="2">
    <source>
        <dbReference type="EMBL" id="CAA9485835.1"/>
    </source>
</evidence>
<evidence type="ECO:0008006" key="3">
    <source>
        <dbReference type="Google" id="ProtNLM"/>
    </source>
</evidence>
<dbReference type="GO" id="GO:0045271">
    <property type="term" value="C:respiratory chain complex I"/>
    <property type="evidence" value="ECO:0007669"/>
    <property type="project" value="InterPro"/>
</dbReference>
<protein>
    <recommendedName>
        <fullName evidence="3">NADH:ubiquinone oxidoreductase 17.2 kD subunit</fullName>
    </recommendedName>
</protein>
<gene>
    <name evidence="2" type="ORF">AVDCRST_MAG39-442</name>
</gene>
<dbReference type="PANTHER" id="PTHR12910:SF2">
    <property type="entry name" value="NADH DEHYDROGENASE [UBIQUINONE] 1 ALPHA SUBCOMPLEX SUBUNIT 12"/>
    <property type="match status" value="1"/>
</dbReference>
<dbReference type="EMBL" id="CADCVW010000020">
    <property type="protein sequence ID" value="CAA9485835.1"/>
    <property type="molecule type" value="Genomic_DNA"/>
</dbReference>
<dbReference type="PANTHER" id="PTHR12910">
    <property type="entry name" value="NADH-UBIQUINONE OXIDOREDUCTASE SUBUNIT B17.2"/>
    <property type="match status" value="1"/>
</dbReference>
<proteinExistence type="predicted"/>
<dbReference type="AlphaFoldDB" id="A0A6J4RZ81"/>
<organism evidence="2">
    <name type="scientific">uncultured Sphingomonadaceae bacterium</name>
    <dbReference type="NCBI Taxonomy" id="169976"/>
    <lineage>
        <taxon>Bacteria</taxon>
        <taxon>Pseudomonadati</taxon>
        <taxon>Pseudomonadota</taxon>
        <taxon>Alphaproteobacteria</taxon>
        <taxon>Sphingomonadales</taxon>
        <taxon>Sphingomonadaceae</taxon>
        <taxon>environmental samples</taxon>
    </lineage>
</organism>
<accession>A0A6J4RZ81</accession>
<evidence type="ECO:0000256" key="1">
    <source>
        <dbReference type="SAM" id="MobiDB-lite"/>
    </source>
</evidence>
<dbReference type="GO" id="GO:0006979">
    <property type="term" value="P:response to oxidative stress"/>
    <property type="evidence" value="ECO:0007669"/>
    <property type="project" value="TreeGrafter"/>
</dbReference>